<evidence type="ECO:0000313" key="3">
    <source>
        <dbReference type="Proteomes" id="UP000027265"/>
    </source>
</evidence>
<accession>A0A067P236</accession>
<evidence type="ECO:0000313" key="2">
    <source>
        <dbReference type="EMBL" id="KDQ48968.1"/>
    </source>
</evidence>
<feature type="region of interest" description="Disordered" evidence="1">
    <location>
        <begin position="1"/>
        <end position="103"/>
    </location>
</feature>
<proteinExistence type="predicted"/>
<dbReference type="AlphaFoldDB" id="A0A067P236"/>
<gene>
    <name evidence="2" type="ORF">JAAARDRAFT_201266</name>
</gene>
<dbReference type="InParanoid" id="A0A067P236"/>
<organism evidence="2 3">
    <name type="scientific">Jaapia argillacea MUCL 33604</name>
    <dbReference type="NCBI Taxonomy" id="933084"/>
    <lineage>
        <taxon>Eukaryota</taxon>
        <taxon>Fungi</taxon>
        <taxon>Dikarya</taxon>
        <taxon>Basidiomycota</taxon>
        <taxon>Agaricomycotina</taxon>
        <taxon>Agaricomycetes</taxon>
        <taxon>Agaricomycetidae</taxon>
        <taxon>Jaapiales</taxon>
        <taxon>Jaapiaceae</taxon>
        <taxon>Jaapia</taxon>
    </lineage>
</organism>
<name>A0A067P236_9AGAM</name>
<keyword evidence="3" id="KW-1185">Reference proteome</keyword>
<sequence>MATYCFVTDSSNLNSPSRGSRRLSPNQFPHPEEPPDPCAACRPGIDTANSHHQHPARDNTAANSPSPLVMSSLKGSHTLEGSHRSRVRTPTNRVDDCEGASDSGASLKETWEEFDDIFARLESAFLAIQRSWAAMSVCAEGRQPDVGLSLSDPRSDSPLAPSSKRVPSSGALSSITADHWVHMPWVRTLSSGVPDSLHERLSWKGGPTMGTPSSVAVHGLYRVYEETTPSLGVVISPKEPLSLKKGPTVGTIDSICHMGSHGC</sequence>
<dbReference type="HOGENOM" id="CLU_1057927_0_0_1"/>
<feature type="compositionally biased region" description="Low complexity" evidence="1">
    <location>
        <begin position="148"/>
        <end position="163"/>
    </location>
</feature>
<reference evidence="3" key="1">
    <citation type="journal article" date="2014" name="Proc. Natl. Acad. Sci. U.S.A.">
        <title>Extensive sampling of basidiomycete genomes demonstrates inadequacy of the white-rot/brown-rot paradigm for wood decay fungi.</title>
        <authorList>
            <person name="Riley R."/>
            <person name="Salamov A.A."/>
            <person name="Brown D.W."/>
            <person name="Nagy L.G."/>
            <person name="Floudas D."/>
            <person name="Held B.W."/>
            <person name="Levasseur A."/>
            <person name="Lombard V."/>
            <person name="Morin E."/>
            <person name="Otillar R."/>
            <person name="Lindquist E.A."/>
            <person name="Sun H."/>
            <person name="LaButti K.M."/>
            <person name="Schmutz J."/>
            <person name="Jabbour D."/>
            <person name="Luo H."/>
            <person name="Baker S.E."/>
            <person name="Pisabarro A.G."/>
            <person name="Walton J.D."/>
            <person name="Blanchette R.A."/>
            <person name="Henrissat B."/>
            <person name="Martin F."/>
            <person name="Cullen D."/>
            <person name="Hibbett D.S."/>
            <person name="Grigoriev I.V."/>
        </authorList>
    </citation>
    <scope>NUCLEOTIDE SEQUENCE [LARGE SCALE GENOMIC DNA]</scope>
    <source>
        <strain evidence="3">MUCL 33604</strain>
    </source>
</reference>
<evidence type="ECO:0000256" key="1">
    <source>
        <dbReference type="SAM" id="MobiDB-lite"/>
    </source>
</evidence>
<dbReference type="Proteomes" id="UP000027265">
    <property type="component" value="Unassembled WGS sequence"/>
</dbReference>
<dbReference type="EMBL" id="KL197893">
    <property type="protein sequence ID" value="KDQ48968.1"/>
    <property type="molecule type" value="Genomic_DNA"/>
</dbReference>
<protein>
    <submittedName>
        <fullName evidence="2">Uncharacterized protein</fullName>
    </submittedName>
</protein>
<feature type="compositionally biased region" description="Polar residues" evidence="1">
    <location>
        <begin position="8"/>
        <end position="27"/>
    </location>
</feature>
<feature type="region of interest" description="Disordered" evidence="1">
    <location>
        <begin position="148"/>
        <end position="170"/>
    </location>
</feature>